<dbReference type="Proteomes" id="UP001178507">
    <property type="component" value="Unassembled WGS sequence"/>
</dbReference>
<dbReference type="AlphaFoldDB" id="A0AA36ILU8"/>
<reference evidence="3" key="1">
    <citation type="submission" date="2023-08" db="EMBL/GenBank/DDBJ databases">
        <authorList>
            <person name="Chen Y."/>
            <person name="Shah S."/>
            <person name="Dougan E. K."/>
            <person name="Thang M."/>
            <person name="Chan C."/>
        </authorList>
    </citation>
    <scope>NUCLEOTIDE SEQUENCE</scope>
</reference>
<evidence type="ECO:0000256" key="2">
    <source>
        <dbReference type="SAM" id="Phobius"/>
    </source>
</evidence>
<feature type="region of interest" description="Disordered" evidence="1">
    <location>
        <begin position="329"/>
        <end position="389"/>
    </location>
</feature>
<feature type="transmembrane region" description="Helical" evidence="2">
    <location>
        <begin position="6"/>
        <end position="26"/>
    </location>
</feature>
<evidence type="ECO:0000256" key="1">
    <source>
        <dbReference type="SAM" id="MobiDB-lite"/>
    </source>
</evidence>
<proteinExistence type="predicted"/>
<name>A0AA36ILU8_9DINO</name>
<keyword evidence="2" id="KW-0812">Transmembrane</keyword>
<keyword evidence="2" id="KW-1133">Transmembrane helix</keyword>
<evidence type="ECO:0000313" key="3">
    <source>
        <dbReference type="EMBL" id="CAJ1389108.1"/>
    </source>
</evidence>
<keyword evidence="2" id="KW-0472">Membrane</keyword>
<evidence type="ECO:0000313" key="4">
    <source>
        <dbReference type="Proteomes" id="UP001178507"/>
    </source>
</evidence>
<gene>
    <name evidence="3" type="ORF">EVOR1521_LOCUS14801</name>
</gene>
<feature type="compositionally biased region" description="Low complexity" evidence="1">
    <location>
        <begin position="345"/>
        <end position="361"/>
    </location>
</feature>
<dbReference type="EMBL" id="CAUJNA010001805">
    <property type="protein sequence ID" value="CAJ1389108.1"/>
    <property type="molecule type" value="Genomic_DNA"/>
</dbReference>
<organism evidence="3 4">
    <name type="scientific">Effrenium voratum</name>
    <dbReference type="NCBI Taxonomy" id="2562239"/>
    <lineage>
        <taxon>Eukaryota</taxon>
        <taxon>Sar</taxon>
        <taxon>Alveolata</taxon>
        <taxon>Dinophyceae</taxon>
        <taxon>Suessiales</taxon>
        <taxon>Symbiodiniaceae</taxon>
        <taxon>Effrenium</taxon>
    </lineage>
</organism>
<feature type="compositionally biased region" description="Polar residues" evidence="1">
    <location>
        <begin position="377"/>
        <end position="389"/>
    </location>
</feature>
<accession>A0AA36ILU8</accession>
<comment type="caution">
    <text evidence="3">The sequence shown here is derived from an EMBL/GenBank/DDBJ whole genome shotgun (WGS) entry which is preliminary data.</text>
</comment>
<protein>
    <submittedName>
        <fullName evidence="3">Uncharacterized protein</fullName>
    </submittedName>
</protein>
<sequence length="389" mass="43487">MYTRDPMVGSVDLLFTLMSITAYLWFDRASILSVKLEQEMEEVASVRRACHLLLSSICDAVVELDAELKIAEDVHRLGSWLLHGRKHTVQGREMQHFLHSEPDREAFLGEMNRDLGTGSATVAAAFHLKMRDGSGHPIPAECFHVKFCVGNKVRHLLGLREYADNSIPKLPTKLPELRVDIERIAGGDAVMEFNAMDFKVRGATQAFCDLFHSHRLPHTNVTDYLAEESRNQFLQDISSYVNQLLYSDDLQAEAAATLPLLASGGRILVCSCNLTLERAQESPDREVFGQTFEGHYLDSSTEEGGLMVLSRIFINHVARENLEDFPSCSVSLPSRRSGSRRSNRSTRSARSNSSRGSQGSGSRREKRPPESGDLKSLQHSRSQSLPCRL</sequence>
<keyword evidence="4" id="KW-1185">Reference proteome</keyword>